<keyword evidence="4" id="KW-1185">Reference proteome</keyword>
<sequence>MKTEVIYDYRINRYIIRNIVGDKIIGTPLVMTSDEYMRYSFNELNSKYFKEKNRSRREDRPAKREPLQLLDRRKGNSPIEDIFGPGGVRITTNGSIELSSGIVSNRIDNPTLPERSRKRNRLDLDPKIQLDVNARVGTKINFGLSYDTEGVFDFDSRQIKLAYQGDEDEIIRNIEAGNVSMSSRNSLINGGTSLFGIKSDLQFGKLRVSTVLSQQKSESRSVNSRGATQTTPFELTADQYDENRHFLLGHYFRENYDKALAKLPYIESPVAITRIEVWITNKRGNYDQVRNVVAFADLAERNAIHNPLWSPSGSEAIPHNEANTMYRQLVSTYAAARDISRVASVLPPSVAIGRDYEKIESARLLSPSEYRLQPQLGYISLRTPLQADEVLAVAYEYRYNGKVYQVGEFSGDVGRENNGTAAYPDGALFLKLLKPVSLSPQSYTWDLMMKNIYSLGYGAYNIQKEQFALNISYLSDTTGIYLDYIPEGNIRDRLLLKVMNLDNLNMKNDPYPDGAFDFVEGYTVSTDNGRIIFPVLEPFGSHLRKEIGDDAVAERYLFQQLYDSTLTVARQFAEKNKFRISGRYRSSSNAEINLNATNVARGSVRITANGVTLNEGVDYTVDYLSGTVTILNQAILDAGTPLSVTLEDRSTFSMQRKTMMGMELSYDFSKNLTVGATLMHYYEKPLIVKTIFGDEAVKNTLWGLNSSFRKESHAFTRLLDMLPFVEATAPSQLTGNLEFAQMIPGHYRNRYTGGYSYLDDFETSTSRIDLRSPYGWSLASTPFNDTSTALFPEAALTNNIDYGKNRAHMAWFHIDGMFTHRNSSLTPSHIKNDKEQLSNHLVREIYEREIFPDKEIIYGEPPTLPVLNISFYPNERGPYNLDTEVDSNGKLLHPEKRWGGITRKMEVRDFEAANIEYVEFWLMDPFVNDKAGALQGGDLYINLGEISEDVLKDGRKFFENGLPVNGDTTAVGTSVWGRYPLRQSTVYAFDNSNGNESRRLQDVGLNGLSTEQEKSFPAYVNYLNGIIPKLSDETLQQMARDRHSPLNDPSGDNFRHYRGEELDRAGVGILDRYKYYNGTEGNSLAPDESQPYSTASRTTPDVEDIDNDNTLNENESYYQYKVELRPGMMTVGSNYIVDKREATVQLRNGKRETVNWYQFKIPLREYQSRIGNIQGFNNIRFMRIFLTGFGQPIFLRFATLELVRSEWRAYGQSLQTDGNLPGSGELEISTVSIEENGDRTPVNYVLPPGVTRIIDPAQPQLRQQNEQSISLKVSDLEPGDARAIYKNVMYDLRRYKRLQLFVHAEETVNGTPGLQDDEMSIFLRIGSDYRDNYYEYEIPLKLTPAGHYNTNIPEHQERVWDPANRFDFPLELLTSLKMRRNEERRDDGGALYRVPYYGPDPERPGNRVGVVGNPSLAEVKVMMIGIRNRTTTTESIEVWVNELRLSEFDENGGWAAQGNVSLALSDIGSVTVSGRMETAGFGALNQSLLERRNDDYSLVSVTMNMELGRFLPEPVKLSAPLHYAYSSQTVTPKYDPFNTDILLSGPDSIINLSVTRTTSRSLSLNNVKMNIRSRNPMPYDPANFSLSYGYGKSHFRSPDTEYNNTISQRLQAEYRYTPNVRPLELSKQLQLNYLPNSIRIGSRLIRNYQETQLRDLSGSLSAIPLPKGAYITFSQYFIWNRDFSVNWEMTRNLKSSFHSGTIAEIEEPYLQVNKKLNRDDYEIWKDSVVQSITSLGRPLNYEQSAEVTYTLPLQLIPALEWIGVSTAYNSRYRWERGAFIHDEKIGNVLQNDLSFTLNGRLNLTQLYSKAGLLKNGGQASGTSLGRYLAEGAMMLRSVNLNLGLRSRNDIPGFDPVVGDFFGQGNSVEGLIPGLGFAFGFDGGEDFLKRADRNRWLVKNSNNITPALYQQTENLNLEAILEPVRGLRIGLNAIYENNRRTEFQHMLDGMPETYGGSFAISTLTLGSAFEHYSAGNNYRSASFDRFLEKREVVAERLRDRYGRYMPAGRVDLNSVDVLIPAFLAAYTGGDAGKIGLTPFPDRLSAMPNWDIAWNVTQLLPILRRNFKSLILTHKYLSQYRVGSFTSFTGWVPLEEGTDLGYVHDIVTGLPVPSSPYDISAVNLIESFSPLIEARGVLENNMMLNFRINRTRSLNLNIASYQIVESSENDLLFGLGYRMPAFNRIIGFGSNSMKSGRRPKNSSRYRTEQPFNGDGGQEFSNDLILRADLSHKITEVLIRKIEDRFTQATSGLKSTAIRLSADYSLSQSVTLRAFFDKTIQLPLVSSSAYPTANTSAGMSLKFNLNQ</sequence>
<feature type="region of interest" description="Disordered" evidence="1">
    <location>
        <begin position="51"/>
        <end position="71"/>
    </location>
</feature>
<feature type="domain" description="Gliding motility protein SprA N-terminal" evidence="2">
    <location>
        <begin position="11"/>
        <end position="292"/>
    </location>
</feature>
<evidence type="ECO:0000313" key="4">
    <source>
        <dbReference type="Proteomes" id="UP000178485"/>
    </source>
</evidence>
<gene>
    <name evidence="3" type="ORF">ING2E5A_1696</name>
</gene>
<dbReference type="Pfam" id="PF14349">
    <property type="entry name" value="SprA_N"/>
    <property type="match status" value="2"/>
</dbReference>
<dbReference type="InterPro" id="IPR025684">
    <property type="entry name" value="SprA_N_dom"/>
</dbReference>
<reference evidence="3 4" key="1">
    <citation type="submission" date="2016-08" db="EMBL/GenBank/DDBJ databases">
        <authorList>
            <person name="Seilhamer J.J."/>
        </authorList>
    </citation>
    <scope>NUCLEOTIDE SEQUENCE [LARGE SCALE GENOMIC DNA]</scope>
    <source>
        <strain evidence="3">ING2-E5A</strain>
    </source>
</reference>
<feature type="region of interest" description="Disordered" evidence="1">
    <location>
        <begin position="1080"/>
        <end position="1106"/>
    </location>
</feature>
<dbReference type="NCBIfam" id="TIGR04189">
    <property type="entry name" value="surface_SprA"/>
    <property type="match status" value="1"/>
</dbReference>
<dbReference type="Proteomes" id="UP000178485">
    <property type="component" value="Chromosome i"/>
</dbReference>
<evidence type="ECO:0000256" key="1">
    <source>
        <dbReference type="SAM" id="MobiDB-lite"/>
    </source>
</evidence>
<feature type="domain" description="Gliding motility protein SprA N-terminal" evidence="2">
    <location>
        <begin position="1022"/>
        <end position="1544"/>
    </location>
</feature>
<dbReference type="InterPro" id="IPR026377">
    <property type="entry name" value="Cell_surface_SprA"/>
</dbReference>
<feature type="compositionally biased region" description="Polar residues" evidence="1">
    <location>
        <begin position="1090"/>
        <end position="1099"/>
    </location>
</feature>
<protein>
    <recommendedName>
        <fullName evidence="2">Gliding motility protein SprA N-terminal domain-containing protein</fullName>
    </recommendedName>
</protein>
<feature type="region of interest" description="Disordered" evidence="1">
    <location>
        <begin position="2191"/>
        <end position="2210"/>
    </location>
</feature>
<organism evidence="3 4">
    <name type="scientific">Petrimonas mucosa</name>
    <dbReference type="NCBI Taxonomy" id="1642646"/>
    <lineage>
        <taxon>Bacteria</taxon>
        <taxon>Pseudomonadati</taxon>
        <taxon>Bacteroidota</taxon>
        <taxon>Bacteroidia</taxon>
        <taxon>Bacteroidales</taxon>
        <taxon>Dysgonomonadaceae</taxon>
        <taxon>Petrimonas</taxon>
    </lineage>
</organism>
<name>A0A1G4G7M8_9BACT</name>
<accession>A0A1G4G7M8</accession>
<evidence type="ECO:0000313" key="3">
    <source>
        <dbReference type="EMBL" id="SCM58181.1"/>
    </source>
</evidence>
<dbReference type="EMBL" id="LT608328">
    <property type="protein sequence ID" value="SCM58181.1"/>
    <property type="molecule type" value="Genomic_DNA"/>
</dbReference>
<dbReference type="STRING" id="1642646.ING2E5A_1696"/>
<dbReference type="KEGG" id="pmuc:ING2E5A_1696"/>
<proteinExistence type="predicted"/>
<evidence type="ECO:0000259" key="2">
    <source>
        <dbReference type="Pfam" id="PF14349"/>
    </source>
</evidence>